<dbReference type="OrthoDB" id="6292345at2"/>
<dbReference type="EMBL" id="JWIC01000006">
    <property type="protein sequence ID" value="KID56593.1"/>
    <property type="molecule type" value="Genomic_DNA"/>
</dbReference>
<organism evidence="1 2">
    <name type="scientific">Pseudoalteromonas luteoviolacea</name>
    <dbReference type="NCBI Taxonomy" id="43657"/>
    <lineage>
        <taxon>Bacteria</taxon>
        <taxon>Pseudomonadati</taxon>
        <taxon>Pseudomonadota</taxon>
        <taxon>Gammaproteobacteria</taxon>
        <taxon>Alteromonadales</taxon>
        <taxon>Pseudoalteromonadaceae</taxon>
        <taxon>Pseudoalteromonas</taxon>
    </lineage>
</organism>
<dbReference type="AlphaFoldDB" id="A0A0C1MPS3"/>
<proteinExistence type="predicted"/>
<sequence>MYKLVFINFIFFSFNSIALPYGGYWSPDFKRSVCLLWQTSTVEIPPGLTVTISSNFSYKGKGYELSELQQSYGFEKERHVLEFILPGVYNSSYVKVDYPLELYVNGEKLTKVQVKDTQYFYLTGKAVSAILARAENGHGFDAKLKSISGEIHTVKFNDEQLSLSTKMHFTCSENIT</sequence>
<gene>
    <name evidence="1" type="ORF">JF50_11700</name>
</gene>
<protein>
    <submittedName>
        <fullName evidence="1">Uncharacterized protein</fullName>
    </submittedName>
</protein>
<evidence type="ECO:0000313" key="2">
    <source>
        <dbReference type="Proteomes" id="UP000031327"/>
    </source>
</evidence>
<dbReference type="Proteomes" id="UP000031327">
    <property type="component" value="Unassembled WGS sequence"/>
</dbReference>
<reference evidence="1 2" key="1">
    <citation type="submission" date="2014-12" db="EMBL/GenBank/DDBJ databases">
        <title>Draft Genome Sequence of Pseudoalteromonas luteoviolacea HI1.</title>
        <authorList>
            <person name="Asahina A.Y."/>
            <person name="Hadfield M.G."/>
        </authorList>
    </citation>
    <scope>NUCLEOTIDE SEQUENCE [LARGE SCALE GENOMIC DNA]</scope>
    <source>
        <strain evidence="1 2">HI1</strain>
    </source>
</reference>
<accession>A0A0C1MPS3</accession>
<comment type="caution">
    <text evidence="1">The sequence shown here is derived from an EMBL/GenBank/DDBJ whole genome shotgun (WGS) entry which is preliminary data.</text>
</comment>
<evidence type="ECO:0000313" key="1">
    <source>
        <dbReference type="EMBL" id="KID56593.1"/>
    </source>
</evidence>
<name>A0A0C1MPS3_9GAMM</name>
<dbReference type="RefSeq" id="WP_039609661.1">
    <property type="nucleotide sequence ID" value="NZ_JWIC01000006.1"/>
</dbReference>